<dbReference type="SUPFAM" id="SSF51445">
    <property type="entry name" value="(Trans)glycosidases"/>
    <property type="match status" value="1"/>
</dbReference>
<feature type="signal peptide" evidence="1">
    <location>
        <begin position="1"/>
        <end position="31"/>
    </location>
</feature>
<feature type="domain" description="Glycosyl hydrolase family 13 catalytic" evidence="2">
    <location>
        <begin position="56"/>
        <end position="527"/>
    </location>
</feature>
<dbReference type="PROSITE" id="PS51257">
    <property type="entry name" value="PROKAR_LIPOPROTEIN"/>
    <property type="match status" value="1"/>
</dbReference>
<evidence type="ECO:0000313" key="3">
    <source>
        <dbReference type="EMBL" id="MBX7457936.1"/>
    </source>
</evidence>
<dbReference type="EMBL" id="JAIGNK010000002">
    <property type="protein sequence ID" value="MBX7457936.1"/>
    <property type="molecule type" value="Genomic_DNA"/>
</dbReference>
<keyword evidence="1" id="KW-0732">Signal</keyword>
<dbReference type="InterPro" id="IPR017853">
    <property type="entry name" value="GH"/>
</dbReference>
<dbReference type="SMART" id="SM00642">
    <property type="entry name" value="Aamy"/>
    <property type="match status" value="1"/>
</dbReference>
<organism evidence="3 4">
    <name type="scientific">Qipengyuania polymorpha</name>
    <dbReference type="NCBI Taxonomy" id="2867234"/>
    <lineage>
        <taxon>Bacteria</taxon>
        <taxon>Pseudomonadati</taxon>
        <taxon>Pseudomonadota</taxon>
        <taxon>Alphaproteobacteria</taxon>
        <taxon>Sphingomonadales</taxon>
        <taxon>Erythrobacteraceae</taxon>
        <taxon>Qipengyuania</taxon>
    </lineage>
</organism>
<dbReference type="CDD" id="cd11339">
    <property type="entry name" value="AmyAc_bac_CMD_like_2"/>
    <property type="match status" value="1"/>
</dbReference>
<dbReference type="RefSeq" id="WP_221573350.1">
    <property type="nucleotide sequence ID" value="NZ_JAIGNK010000002.1"/>
</dbReference>
<keyword evidence="4" id="KW-1185">Reference proteome</keyword>
<proteinExistence type="predicted"/>
<evidence type="ECO:0000313" key="4">
    <source>
        <dbReference type="Proteomes" id="UP000783253"/>
    </source>
</evidence>
<dbReference type="Proteomes" id="UP000783253">
    <property type="component" value="Unassembled WGS sequence"/>
</dbReference>
<accession>A0ABS7IWM2</accession>
<protein>
    <submittedName>
        <fullName evidence="3">Alpha-amylase</fullName>
    </submittedName>
</protein>
<evidence type="ECO:0000256" key="1">
    <source>
        <dbReference type="SAM" id="SignalP"/>
    </source>
</evidence>
<name>A0ABS7IWM2_9SPHN</name>
<comment type="caution">
    <text evidence="3">The sequence shown here is derived from an EMBL/GenBank/DDBJ whole genome shotgun (WGS) entry which is preliminary data.</text>
</comment>
<feature type="chain" id="PRO_5046426407" evidence="1">
    <location>
        <begin position="32"/>
        <end position="623"/>
    </location>
</feature>
<dbReference type="PANTHER" id="PTHR10357:SF209">
    <property type="entry name" value="PERIPLASMIC ALPHA-AMYLASE"/>
    <property type="match status" value="1"/>
</dbReference>
<dbReference type="PANTHER" id="PTHR10357">
    <property type="entry name" value="ALPHA-AMYLASE FAMILY MEMBER"/>
    <property type="match status" value="1"/>
</dbReference>
<dbReference type="Pfam" id="PF00128">
    <property type="entry name" value="Alpha-amylase"/>
    <property type="match status" value="1"/>
</dbReference>
<sequence>MTKIQPKTSGKISGRVALSALALSLAACVSAQTPPPATSSSASFRDRAPAEEVVYFVLPDRFENGDTSNDTGDFTGDRLTTGFDPAHKGFFHGGDLAGLTQRLDYLEGLGITAIWFAPIFQNKPVQGPAGDESAGYHGYWVTDFTRPDGHFGTREEFKTFVDAAHARGMKVYMDIITNHTADVIRYAEGDATGYVYRSKGDFPYSRKGGVDGPAINPGFMGDEDRSAENFAKLTDPTYAYTPLVPAAEKDVKVPAWLNDPIFYHNRGDTTFSGESSRQGDFVGLDDLFTEHPRVVEGMIDIYAGWIRDTGIDGFRVDTARHVNPEFWQEFVPAMLETAKERGIPNFHIFGEVYRDDHDNGYIAQYTRRDGFPAVLDFAFQQGIREVVSMGKGTYVLNELFDGDVLYEGGEEAALGMPTFLGNHDMGRFTTMLRWDNEDIGTDEMLARTKLAHAMLLTLRGSPVIYYGDEQGFVGDGNDQAAREDMFPSRTDSYNDNTLIGTSATTATSNFDTAHPLYRLIADFSAIRRAHPALTRGKQVVRHYGQEAGIFAASRFDPADGREYLLVFNTAGEAMSANVTLGYDARSFETLAGTCPSAPSAPGSAAFTLAAFGWAVCRVAETAE</sequence>
<reference evidence="3 4" key="1">
    <citation type="submission" date="2021-08" db="EMBL/GenBank/DDBJ databases">
        <title>Comparative Genomics Analysis of the Genus Qipengyuania Reveals Extensive Genetic Diversity and Metabolic Versatility, Including the Description of Fifteen Novel Species.</title>
        <authorList>
            <person name="Liu Y."/>
        </authorList>
    </citation>
    <scope>NUCLEOTIDE SEQUENCE [LARGE SCALE GENOMIC DNA]</scope>
    <source>
        <strain evidence="3 4">1NDH17</strain>
    </source>
</reference>
<evidence type="ECO:0000259" key="2">
    <source>
        <dbReference type="SMART" id="SM00642"/>
    </source>
</evidence>
<dbReference type="InterPro" id="IPR006047">
    <property type="entry name" value="GH13_cat_dom"/>
</dbReference>
<dbReference type="Gene3D" id="3.20.20.80">
    <property type="entry name" value="Glycosidases"/>
    <property type="match status" value="2"/>
</dbReference>
<gene>
    <name evidence="3" type="ORF">K3152_06730</name>
</gene>